<evidence type="ECO:0000313" key="3">
    <source>
        <dbReference type="Proteomes" id="UP001595945"/>
    </source>
</evidence>
<reference evidence="2 3" key="1">
    <citation type="journal article" date="2019" name="Int. J. Syst. Evol. Microbiol.">
        <title>The Global Catalogue of Microorganisms (GCM) 10K type strain sequencing project: providing services to taxonomists for standard genome sequencing and annotation.</title>
        <authorList>
            <consortium name="The Broad Institute Genomics Platform"/>
            <consortium name="The Broad Institute Genome Sequencing Center for Infectious Disease"/>
            <person name="Wu L."/>
            <person name="Ma J."/>
        </authorList>
    </citation>
    <scope>NUCLEOTIDE SEQUENCE [LARGE SCALE GENOMIC DNA]</scope>
    <source>
        <strain evidence="2 3">XZYJ18</strain>
    </source>
</reference>
<feature type="transmembrane region" description="Helical" evidence="1">
    <location>
        <begin position="123"/>
        <end position="142"/>
    </location>
</feature>
<sequence>MVGRKKRYALADSAQQIVGGFLLAGPFVVTEEVWSLAADMTWFQAAATVLLVFLIGYGALYKADDDRDPDRESEVAGVPIRFVSLMLVSYGSVAILSLSFGAPGTFLEDTFVNGGPSMETVSITLRAISVGAVFSVVGAATADSVF</sequence>
<keyword evidence="3" id="KW-1185">Reference proteome</keyword>
<dbReference type="Proteomes" id="UP001595945">
    <property type="component" value="Unassembled WGS sequence"/>
</dbReference>
<gene>
    <name evidence="2" type="ORF">ACFO9K_10820</name>
</gene>
<organism evidence="2 3">
    <name type="scientific">Halorussus aquaticus</name>
    <dbReference type="NCBI Taxonomy" id="2953748"/>
    <lineage>
        <taxon>Archaea</taxon>
        <taxon>Methanobacteriati</taxon>
        <taxon>Methanobacteriota</taxon>
        <taxon>Stenosarchaea group</taxon>
        <taxon>Halobacteria</taxon>
        <taxon>Halobacteriales</taxon>
        <taxon>Haladaptataceae</taxon>
        <taxon>Halorussus</taxon>
    </lineage>
</organism>
<evidence type="ECO:0000313" key="2">
    <source>
        <dbReference type="EMBL" id="MFC4824752.1"/>
    </source>
</evidence>
<feature type="transmembrane region" description="Helical" evidence="1">
    <location>
        <begin position="82"/>
        <end position="103"/>
    </location>
</feature>
<keyword evidence="1" id="KW-0812">Transmembrane</keyword>
<feature type="transmembrane region" description="Helical" evidence="1">
    <location>
        <begin position="41"/>
        <end position="61"/>
    </location>
</feature>
<proteinExistence type="predicted"/>
<dbReference type="InterPro" id="IPR024464">
    <property type="entry name" value="DUF2391"/>
</dbReference>
<name>A0ABD5Q1V6_9EURY</name>
<dbReference type="GeneID" id="73044550"/>
<evidence type="ECO:0000256" key="1">
    <source>
        <dbReference type="SAM" id="Phobius"/>
    </source>
</evidence>
<keyword evidence="1" id="KW-1133">Transmembrane helix</keyword>
<dbReference type="AlphaFoldDB" id="A0ABD5Q1V6"/>
<dbReference type="Pfam" id="PF09622">
    <property type="entry name" value="DUF2391"/>
    <property type="match status" value="1"/>
</dbReference>
<accession>A0ABD5Q1V6</accession>
<keyword evidence="1" id="KW-0472">Membrane</keyword>
<dbReference type="EMBL" id="JBHSHT010000001">
    <property type="protein sequence ID" value="MFC4824752.1"/>
    <property type="molecule type" value="Genomic_DNA"/>
</dbReference>
<protein>
    <submittedName>
        <fullName evidence="2">DUF2391 family protein</fullName>
    </submittedName>
</protein>
<dbReference type="RefSeq" id="WP_254269527.1">
    <property type="nucleotide sequence ID" value="NZ_CP100400.1"/>
</dbReference>
<feature type="transmembrane region" description="Helical" evidence="1">
    <location>
        <begin position="9"/>
        <end position="29"/>
    </location>
</feature>
<comment type="caution">
    <text evidence="2">The sequence shown here is derived from an EMBL/GenBank/DDBJ whole genome shotgun (WGS) entry which is preliminary data.</text>
</comment>